<accession>A0ABT0GLS7</accession>
<feature type="transmembrane region" description="Helical" evidence="7">
    <location>
        <begin position="591"/>
        <end position="611"/>
    </location>
</feature>
<protein>
    <submittedName>
        <fullName evidence="9">SLC13 family permease</fullName>
    </submittedName>
</protein>
<comment type="caution">
    <text evidence="9">The sequence shown here is derived from an EMBL/GenBank/DDBJ whole genome shotgun (WGS) entry which is preliminary data.</text>
</comment>
<feature type="domain" description="RCK C-terminal" evidence="8">
    <location>
        <begin position="321"/>
        <end position="406"/>
    </location>
</feature>
<keyword evidence="6 7" id="KW-0472">Membrane</keyword>
<dbReference type="PANTHER" id="PTHR43652">
    <property type="entry name" value="BASIC AMINO ACID ANTIPORTER YFCC-RELATED"/>
    <property type="match status" value="1"/>
</dbReference>
<reference evidence="9" key="1">
    <citation type="submission" date="2022-04" db="EMBL/GenBank/DDBJ databases">
        <title>Lysobacter sp. CAU 1642 isolated from sea sand.</title>
        <authorList>
            <person name="Kim W."/>
        </authorList>
    </citation>
    <scope>NUCLEOTIDE SEQUENCE</scope>
    <source>
        <strain evidence="9">CAU 1642</strain>
    </source>
</reference>
<dbReference type="Pfam" id="PF02080">
    <property type="entry name" value="TrkA_C"/>
    <property type="match status" value="1"/>
</dbReference>
<evidence type="ECO:0000259" key="8">
    <source>
        <dbReference type="PROSITE" id="PS51202"/>
    </source>
</evidence>
<evidence type="ECO:0000313" key="10">
    <source>
        <dbReference type="Proteomes" id="UP001431449"/>
    </source>
</evidence>
<dbReference type="PANTHER" id="PTHR43652:SF2">
    <property type="entry name" value="BASIC AMINO ACID ANTIPORTER YFCC-RELATED"/>
    <property type="match status" value="1"/>
</dbReference>
<feature type="transmembrane region" description="Helical" evidence="7">
    <location>
        <begin position="34"/>
        <end position="51"/>
    </location>
</feature>
<evidence type="ECO:0000313" key="9">
    <source>
        <dbReference type="EMBL" id="MCK7595494.1"/>
    </source>
</evidence>
<evidence type="ECO:0000256" key="4">
    <source>
        <dbReference type="ARBA" id="ARBA00022737"/>
    </source>
</evidence>
<feature type="transmembrane region" description="Helical" evidence="7">
    <location>
        <begin position="142"/>
        <end position="160"/>
    </location>
</feature>
<keyword evidence="5 7" id="KW-1133">Transmembrane helix</keyword>
<feature type="domain" description="RCK C-terminal" evidence="8">
    <location>
        <begin position="231"/>
        <end position="314"/>
    </location>
</feature>
<keyword evidence="3 7" id="KW-0812">Transmembrane</keyword>
<proteinExistence type="predicted"/>
<gene>
    <name evidence="9" type="ORF">M0G41_17700</name>
</gene>
<evidence type="ECO:0000256" key="7">
    <source>
        <dbReference type="SAM" id="Phobius"/>
    </source>
</evidence>
<feature type="transmembrane region" description="Helical" evidence="7">
    <location>
        <begin position="57"/>
        <end position="76"/>
    </location>
</feature>
<keyword evidence="10" id="KW-1185">Reference proteome</keyword>
<dbReference type="InterPro" id="IPR006037">
    <property type="entry name" value="RCK_C"/>
</dbReference>
<feature type="transmembrane region" description="Helical" evidence="7">
    <location>
        <begin position="552"/>
        <end position="571"/>
    </location>
</feature>
<dbReference type="InterPro" id="IPR036721">
    <property type="entry name" value="RCK_C_sf"/>
</dbReference>
<sequence>MDGAFGLSADMLTVLGLVVFTMVMFTWEKLRADVTALLVLVILGLSGLVPPDQLFNGFSGNAVISVMATMILGAGLDRAGVLNRLAIWLLRVSGGVERRLVLSSSAVAGFLSGFMQNPAVTALFLPVASRLSTRTGVPLTRMLLPIAACVIMGGGLSMVGNSPLILLNDLIESANRNLPSGVATLRPLDMFAPLPAGLALLALGLIYFALFGRRFFGGAEDKSVAPGRTESYFARTYGIEGEVFELTVTAESPLVGMSVGEAESNPDAPLLLALKSGNESRLSPPVDSMIWVGSVLGVMGKREDVSDYAQNNLLRMTPRLRHFGDLFNPARAGISEAVVPPTSPWIGQTSSELQLRKRHGISILAVNRGSEVFREDVRDVAIRAGDLLVFHSIWRDLSMAAESRDFVVVTDYPKEEQRPHKLLHAAIIFAGAILLTLSGEVAVPVALMTGVVAMLLAGVLTMDEAYSAVSWKTVFIMAALIPLGWAMDSSGAASWIAAELFERFGELPRWVMHLLVGILTTLFGLVVSNVGATVIMVPMAINLAISHGDAPISYALIVALCASNNFISVSNPVLSMVTGPAGYRGFDLLRVGGPLSLLYIGVVVAVIGWLYP</sequence>
<feature type="transmembrane region" description="Helical" evidence="7">
    <location>
        <begin position="474"/>
        <end position="498"/>
    </location>
</feature>
<dbReference type="PROSITE" id="PS51202">
    <property type="entry name" value="RCK_C"/>
    <property type="match status" value="2"/>
</dbReference>
<dbReference type="SUPFAM" id="SSF116726">
    <property type="entry name" value="TrkA C-terminal domain-like"/>
    <property type="match status" value="2"/>
</dbReference>
<evidence type="ECO:0000256" key="5">
    <source>
        <dbReference type="ARBA" id="ARBA00022989"/>
    </source>
</evidence>
<dbReference type="Pfam" id="PF03600">
    <property type="entry name" value="CitMHS"/>
    <property type="match status" value="1"/>
</dbReference>
<dbReference type="Gene3D" id="3.30.70.1450">
    <property type="entry name" value="Regulator of K+ conductance, C-terminal domain"/>
    <property type="match status" value="2"/>
</dbReference>
<name>A0ABT0GLS7_9GAMM</name>
<evidence type="ECO:0000256" key="1">
    <source>
        <dbReference type="ARBA" id="ARBA00004141"/>
    </source>
</evidence>
<dbReference type="RefSeq" id="WP_248211483.1">
    <property type="nucleotide sequence ID" value="NZ_JALNMH010000019.1"/>
</dbReference>
<feature type="transmembrane region" description="Helical" evidence="7">
    <location>
        <begin position="510"/>
        <end position="540"/>
    </location>
</feature>
<evidence type="ECO:0000256" key="6">
    <source>
        <dbReference type="ARBA" id="ARBA00023136"/>
    </source>
</evidence>
<evidence type="ECO:0000256" key="2">
    <source>
        <dbReference type="ARBA" id="ARBA00022448"/>
    </source>
</evidence>
<dbReference type="Proteomes" id="UP001431449">
    <property type="component" value="Unassembled WGS sequence"/>
</dbReference>
<evidence type="ECO:0000256" key="3">
    <source>
        <dbReference type="ARBA" id="ARBA00022692"/>
    </source>
</evidence>
<feature type="transmembrane region" description="Helical" evidence="7">
    <location>
        <begin position="190"/>
        <end position="210"/>
    </location>
</feature>
<feature type="transmembrane region" description="Helical" evidence="7">
    <location>
        <begin position="445"/>
        <end position="462"/>
    </location>
</feature>
<feature type="transmembrane region" description="Helical" evidence="7">
    <location>
        <begin position="6"/>
        <end position="27"/>
    </location>
</feature>
<feature type="transmembrane region" description="Helical" evidence="7">
    <location>
        <begin position="422"/>
        <end position="439"/>
    </location>
</feature>
<keyword evidence="2" id="KW-0813">Transport</keyword>
<dbReference type="EMBL" id="JALNMH010000019">
    <property type="protein sequence ID" value="MCK7595494.1"/>
    <property type="molecule type" value="Genomic_DNA"/>
</dbReference>
<comment type="subcellular location">
    <subcellularLocation>
        <location evidence="1">Membrane</location>
        <topology evidence="1">Multi-pass membrane protein</topology>
    </subcellularLocation>
</comment>
<dbReference type="InterPro" id="IPR004680">
    <property type="entry name" value="Cit_transptr-like_dom"/>
</dbReference>
<dbReference type="InterPro" id="IPR051679">
    <property type="entry name" value="DASS-Related_Transporters"/>
</dbReference>
<keyword evidence="4" id="KW-0677">Repeat</keyword>
<organism evidence="9 10">
    <name type="scientific">Pseudomarimonas salicorniae</name>
    <dbReference type="NCBI Taxonomy" id="2933270"/>
    <lineage>
        <taxon>Bacteria</taxon>
        <taxon>Pseudomonadati</taxon>
        <taxon>Pseudomonadota</taxon>
        <taxon>Gammaproteobacteria</taxon>
        <taxon>Lysobacterales</taxon>
        <taxon>Lysobacteraceae</taxon>
        <taxon>Pseudomarimonas</taxon>
    </lineage>
</organism>